<evidence type="ECO:0000256" key="1">
    <source>
        <dbReference type="SAM" id="MobiDB-lite"/>
    </source>
</evidence>
<protein>
    <submittedName>
        <fullName evidence="2">Uncharacterized protein</fullName>
    </submittedName>
</protein>
<proteinExistence type="predicted"/>
<evidence type="ECO:0000313" key="2">
    <source>
        <dbReference type="EMBL" id="KAK7499850.1"/>
    </source>
</evidence>
<gene>
    <name evidence="2" type="ORF">BaRGS_00008941</name>
</gene>
<evidence type="ECO:0000313" key="3">
    <source>
        <dbReference type="Proteomes" id="UP001519460"/>
    </source>
</evidence>
<organism evidence="2 3">
    <name type="scientific">Batillaria attramentaria</name>
    <dbReference type="NCBI Taxonomy" id="370345"/>
    <lineage>
        <taxon>Eukaryota</taxon>
        <taxon>Metazoa</taxon>
        <taxon>Spiralia</taxon>
        <taxon>Lophotrochozoa</taxon>
        <taxon>Mollusca</taxon>
        <taxon>Gastropoda</taxon>
        <taxon>Caenogastropoda</taxon>
        <taxon>Sorbeoconcha</taxon>
        <taxon>Cerithioidea</taxon>
        <taxon>Batillariidae</taxon>
        <taxon>Batillaria</taxon>
    </lineage>
</organism>
<name>A0ABD0LK08_9CAEN</name>
<reference evidence="2 3" key="1">
    <citation type="journal article" date="2023" name="Sci. Data">
        <title>Genome assembly of the Korean intertidal mud-creeper Batillaria attramentaria.</title>
        <authorList>
            <person name="Patra A.K."/>
            <person name="Ho P.T."/>
            <person name="Jun S."/>
            <person name="Lee S.J."/>
            <person name="Kim Y."/>
            <person name="Won Y.J."/>
        </authorList>
    </citation>
    <scope>NUCLEOTIDE SEQUENCE [LARGE SCALE GENOMIC DNA]</scope>
    <source>
        <strain evidence="2">Wonlab-2016</strain>
    </source>
</reference>
<keyword evidence="3" id="KW-1185">Reference proteome</keyword>
<dbReference type="Proteomes" id="UP001519460">
    <property type="component" value="Unassembled WGS sequence"/>
</dbReference>
<sequence>MFCFAERRVSLQEQRESVLVHNISSFEDLEKTLQSTLTNPEVMLAQNMTIARVAGPPSSGTVQEAEDEEAGD</sequence>
<dbReference type="AlphaFoldDB" id="A0ABD0LK08"/>
<accession>A0ABD0LK08</accession>
<comment type="caution">
    <text evidence="2">The sequence shown here is derived from an EMBL/GenBank/DDBJ whole genome shotgun (WGS) entry which is preliminary data.</text>
</comment>
<feature type="region of interest" description="Disordered" evidence="1">
    <location>
        <begin position="53"/>
        <end position="72"/>
    </location>
</feature>
<dbReference type="EMBL" id="JACVVK020000041">
    <property type="protein sequence ID" value="KAK7499850.1"/>
    <property type="molecule type" value="Genomic_DNA"/>
</dbReference>